<sequence>SCFTYKEVYLSRNTHHLISFSASQFLPNSFHYRTCTYIS</sequence>
<proteinExistence type="predicted"/>
<dbReference type="AlphaFoldDB" id="A0A183KPR8"/>
<evidence type="ECO:0000313" key="2">
    <source>
        <dbReference type="Proteomes" id="UP000279833"/>
    </source>
</evidence>
<protein>
    <submittedName>
        <fullName evidence="3">Ovule protein</fullName>
    </submittedName>
</protein>
<keyword evidence="2" id="KW-1185">Reference proteome</keyword>
<dbReference type="WBParaSite" id="SCUD_0001705301-mRNA-1">
    <property type="protein sequence ID" value="SCUD_0001705301-mRNA-1"/>
    <property type="gene ID" value="SCUD_0001705301"/>
</dbReference>
<name>A0A183KPR8_9TREM</name>
<gene>
    <name evidence="1" type="ORF">SCUD_LOCUS17050</name>
</gene>
<evidence type="ECO:0000313" key="1">
    <source>
        <dbReference type="EMBL" id="VDP62746.1"/>
    </source>
</evidence>
<dbReference type="Proteomes" id="UP000279833">
    <property type="component" value="Unassembled WGS sequence"/>
</dbReference>
<organism evidence="3">
    <name type="scientific">Schistosoma curassoni</name>
    <dbReference type="NCBI Taxonomy" id="6186"/>
    <lineage>
        <taxon>Eukaryota</taxon>
        <taxon>Metazoa</taxon>
        <taxon>Spiralia</taxon>
        <taxon>Lophotrochozoa</taxon>
        <taxon>Platyhelminthes</taxon>
        <taxon>Trematoda</taxon>
        <taxon>Digenea</taxon>
        <taxon>Strigeidida</taxon>
        <taxon>Schistosomatoidea</taxon>
        <taxon>Schistosomatidae</taxon>
        <taxon>Schistosoma</taxon>
    </lineage>
</organism>
<reference evidence="1 2" key="2">
    <citation type="submission" date="2018-11" db="EMBL/GenBank/DDBJ databases">
        <authorList>
            <consortium name="Pathogen Informatics"/>
        </authorList>
    </citation>
    <scope>NUCLEOTIDE SEQUENCE [LARGE SCALE GENOMIC DNA]</scope>
    <source>
        <strain evidence="1">Dakar</strain>
        <strain evidence="2">Dakar, Senegal</strain>
    </source>
</reference>
<evidence type="ECO:0000313" key="3">
    <source>
        <dbReference type="WBParaSite" id="SCUD_0001705301-mRNA-1"/>
    </source>
</evidence>
<reference evidence="3" key="1">
    <citation type="submission" date="2016-06" db="UniProtKB">
        <authorList>
            <consortium name="WormBaseParasite"/>
        </authorList>
    </citation>
    <scope>IDENTIFICATION</scope>
</reference>
<dbReference type="EMBL" id="UZAK01039330">
    <property type="protein sequence ID" value="VDP62746.1"/>
    <property type="molecule type" value="Genomic_DNA"/>
</dbReference>
<accession>A0A183KPR8</accession>